<proteinExistence type="predicted"/>
<dbReference type="PANTHER" id="PTHR23236">
    <property type="entry name" value="EUKARYOTIC TRANSLATION INITIATION FACTOR 4B/4H"/>
    <property type="match status" value="1"/>
</dbReference>
<accession>A0A6D2JH24</accession>
<feature type="compositionally biased region" description="Basic and acidic residues" evidence="3">
    <location>
        <begin position="76"/>
        <end position="89"/>
    </location>
</feature>
<dbReference type="SMART" id="SM00360">
    <property type="entry name" value="RRM"/>
    <property type="match status" value="2"/>
</dbReference>
<evidence type="ECO:0000313" key="6">
    <source>
        <dbReference type="Proteomes" id="UP000467841"/>
    </source>
</evidence>
<keyword evidence="1 2" id="KW-0694">RNA-binding</keyword>
<protein>
    <recommendedName>
        <fullName evidence="4">RRM domain-containing protein</fullName>
    </recommendedName>
</protein>
<feature type="domain" description="RRM" evidence="4">
    <location>
        <begin position="187"/>
        <end position="266"/>
    </location>
</feature>
<feature type="region of interest" description="Disordered" evidence="3">
    <location>
        <begin position="260"/>
        <end position="289"/>
    </location>
</feature>
<dbReference type="PANTHER" id="PTHR23236:SF115">
    <property type="entry name" value="NUCLEOLIN 1"/>
    <property type="match status" value="1"/>
</dbReference>
<dbReference type="InterPro" id="IPR035979">
    <property type="entry name" value="RBD_domain_sf"/>
</dbReference>
<evidence type="ECO:0000256" key="2">
    <source>
        <dbReference type="PROSITE-ProRule" id="PRU00176"/>
    </source>
</evidence>
<dbReference type="Proteomes" id="UP000467841">
    <property type="component" value="Unassembled WGS sequence"/>
</dbReference>
<dbReference type="EMBL" id="CACVBM020001207">
    <property type="protein sequence ID" value="CAA7039248.1"/>
    <property type="molecule type" value="Genomic_DNA"/>
</dbReference>
<organism evidence="5 6">
    <name type="scientific">Microthlaspi erraticum</name>
    <dbReference type="NCBI Taxonomy" id="1685480"/>
    <lineage>
        <taxon>Eukaryota</taxon>
        <taxon>Viridiplantae</taxon>
        <taxon>Streptophyta</taxon>
        <taxon>Embryophyta</taxon>
        <taxon>Tracheophyta</taxon>
        <taxon>Spermatophyta</taxon>
        <taxon>Magnoliopsida</taxon>
        <taxon>eudicotyledons</taxon>
        <taxon>Gunneridae</taxon>
        <taxon>Pentapetalae</taxon>
        <taxon>rosids</taxon>
        <taxon>malvids</taxon>
        <taxon>Brassicales</taxon>
        <taxon>Brassicaceae</taxon>
        <taxon>Coluteocarpeae</taxon>
        <taxon>Microthlaspi</taxon>
    </lineage>
</organism>
<evidence type="ECO:0000256" key="3">
    <source>
        <dbReference type="SAM" id="MobiDB-lite"/>
    </source>
</evidence>
<dbReference type="InterPro" id="IPR000504">
    <property type="entry name" value="RRM_dom"/>
</dbReference>
<dbReference type="OrthoDB" id="439808at2759"/>
<feature type="compositionally biased region" description="Basic and acidic residues" evidence="3">
    <location>
        <begin position="42"/>
        <end position="62"/>
    </location>
</feature>
<name>A0A6D2JH24_9BRAS</name>
<feature type="compositionally biased region" description="Acidic residues" evidence="3">
    <location>
        <begin position="63"/>
        <end position="75"/>
    </location>
</feature>
<sequence>MTKVEAAPVAIKATKPLKKGKREPEEDVDTKVSLKKQKKAATKAEESEDEKPATKEAKKDSSSSDESESESEDEKETPKKKNTDAEQKQPKTPATPCTGGCKTLFVGNLSFQVEKKDVEELFKGAGEVVDVRFAMSKEDGRFRGFGHVEFATAEQASKAMELNGQALLGRDIRLDVATNVRSGGGGTAVFVKGFDRSLPEKDIKSALSEHFASCGEISEISVLCDRETGASIGIAFIVFKDGADKAYELNGSDLGGRNLIVGKPKPKDNTGGFHSGRRGGGRFNSSGGR</sequence>
<gene>
    <name evidence="5" type="ORF">MERR_LOCUS26483</name>
</gene>
<dbReference type="SUPFAM" id="SSF54928">
    <property type="entry name" value="RNA-binding domain, RBD"/>
    <property type="match status" value="2"/>
</dbReference>
<reference evidence="5" key="1">
    <citation type="submission" date="2020-01" db="EMBL/GenBank/DDBJ databases">
        <authorList>
            <person name="Mishra B."/>
        </authorList>
    </citation>
    <scope>NUCLEOTIDE SEQUENCE [LARGE SCALE GENOMIC DNA]</scope>
</reference>
<dbReference type="GO" id="GO:0003723">
    <property type="term" value="F:RNA binding"/>
    <property type="evidence" value="ECO:0007669"/>
    <property type="project" value="UniProtKB-UniRule"/>
</dbReference>
<dbReference type="Gene3D" id="3.30.70.330">
    <property type="match status" value="2"/>
</dbReference>
<comment type="caution">
    <text evidence="5">The sequence shown here is derived from an EMBL/GenBank/DDBJ whole genome shotgun (WGS) entry which is preliminary data.</text>
</comment>
<evidence type="ECO:0000313" key="5">
    <source>
        <dbReference type="EMBL" id="CAA7039248.1"/>
    </source>
</evidence>
<evidence type="ECO:0000259" key="4">
    <source>
        <dbReference type="PROSITE" id="PS50102"/>
    </source>
</evidence>
<evidence type="ECO:0000256" key="1">
    <source>
        <dbReference type="ARBA" id="ARBA00022884"/>
    </source>
</evidence>
<keyword evidence="6" id="KW-1185">Reference proteome</keyword>
<dbReference type="PROSITE" id="PS50102">
    <property type="entry name" value="RRM"/>
    <property type="match status" value="2"/>
</dbReference>
<feature type="region of interest" description="Disordered" evidence="3">
    <location>
        <begin position="1"/>
        <end position="99"/>
    </location>
</feature>
<dbReference type="InterPro" id="IPR012677">
    <property type="entry name" value="Nucleotide-bd_a/b_plait_sf"/>
</dbReference>
<dbReference type="AlphaFoldDB" id="A0A6D2JH24"/>
<feature type="domain" description="RRM" evidence="4">
    <location>
        <begin position="102"/>
        <end position="179"/>
    </location>
</feature>
<dbReference type="Pfam" id="PF00076">
    <property type="entry name" value="RRM_1"/>
    <property type="match status" value="2"/>
</dbReference>